<sequence length="27" mass="2953">MEDLRTLNKVGVFSFITTSKALIPVTA</sequence>
<proteinExistence type="predicted"/>
<organism evidence="1">
    <name type="scientific">Anguilla anguilla</name>
    <name type="common">European freshwater eel</name>
    <name type="synonym">Muraena anguilla</name>
    <dbReference type="NCBI Taxonomy" id="7936"/>
    <lineage>
        <taxon>Eukaryota</taxon>
        <taxon>Metazoa</taxon>
        <taxon>Chordata</taxon>
        <taxon>Craniata</taxon>
        <taxon>Vertebrata</taxon>
        <taxon>Euteleostomi</taxon>
        <taxon>Actinopterygii</taxon>
        <taxon>Neopterygii</taxon>
        <taxon>Teleostei</taxon>
        <taxon>Anguilliformes</taxon>
        <taxon>Anguillidae</taxon>
        <taxon>Anguilla</taxon>
    </lineage>
</organism>
<protein>
    <submittedName>
        <fullName evidence="1">Uncharacterized protein</fullName>
    </submittedName>
</protein>
<dbReference type="EMBL" id="GBXM01026543">
    <property type="protein sequence ID" value="JAH82034.1"/>
    <property type="molecule type" value="Transcribed_RNA"/>
</dbReference>
<reference evidence="1" key="2">
    <citation type="journal article" date="2015" name="Fish Shellfish Immunol.">
        <title>Early steps in the European eel (Anguilla anguilla)-Vibrio vulnificus interaction in the gills: Role of the RtxA13 toxin.</title>
        <authorList>
            <person name="Callol A."/>
            <person name="Pajuelo D."/>
            <person name="Ebbesson L."/>
            <person name="Teles M."/>
            <person name="MacKenzie S."/>
            <person name="Amaro C."/>
        </authorList>
    </citation>
    <scope>NUCLEOTIDE SEQUENCE</scope>
</reference>
<reference evidence="1" key="1">
    <citation type="submission" date="2014-11" db="EMBL/GenBank/DDBJ databases">
        <authorList>
            <person name="Amaro Gonzalez C."/>
        </authorList>
    </citation>
    <scope>NUCLEOTIDE SEQUENCE</scope>
</reference>
<evidence type="ECO:0000313" key="1">
    <source>
        <dbReference type="EMBL" id="JAH82034.1"/>
    </source>
</evidence>
<name>A0A0E9VV67_ANGAN</name>
<accession>A0A0E9VV67</accession>
<dbReference type="AlphaFoldDB" id="A0A0E9VV67"/>